<evidence type="ECO:0000256" key="4">
    <source>
        <dbReference type="PROSITE-ProRule" id="PRU00228"/>
    </source>
</evidence>
<evidence type="ECO:0000259" key="5">
    <source>
        <dbReference type="PROSITE" id="PS50135"/>
    </source>
</evidence>
<evidence type="ECO:0000256" key="1">
    <source>
        <dbReference type="ARBA" id="ARBA00022723"/>
    </source>
</evidence>
<sequence>MPSISSLPSGGTTGNPSPATDYTCDGCAQPIPPTHPRLHCLICADHDLCAVCALGCLFVGAHTATHAIAVYRTSGGSMQGAVVSQISISYGADISSGTLPTSGSSPGGTAVPIHEGAPTATDGWQRFFHQDMSPTPTFTGLMDAIFTYLDPSNTGCLMPETFSRLLDDMGNPTHENAWKANLNASFGRSKEDAADAALKSAFDAFSIDHVCHPRPRASGRNFFGGSAAAGPMPLITRRGLVDITAVELLSDPAGEFSKLARLVGLYMLQPYSTWGAMPRGVLPPNPDPRMLARVAAAQSSAQRNGQQAFAAAQMSANIQAYANQVAVHAVGTTEYVYR</sequence>
<keyword evidence="2 4" id="KW-0863">Zinc-finger</keyword>
<accession>A0AAD7DIS6</accession>
<organism evidence="6 7">
    <name type="scientific">Mycena rosella</name>
    <name type="common">Pink bonnet</name>
    <name type="synonym">Agaricus rosellus</name>
    <dbReference type="NCBI Taxonomy" id="1033263"/>
    <lineage>
        <taxon>Eukaryota</taxon>
        <taxon>Fungi</taxon>
        <taxon>Dikarya</taxon>
        <taxon>Basidiomycota</taxon>
        <taxon>Agaricomycotina</taxon>
        <taxon>Agaricomycetes</taxon>
        <taxon>Agaricomycetidae</taxon>
        <taxon>Agaricales</taxon>
        <taxon>Marasmiineae</taxon>
        <taxon>Mycenaceae</taxon>
        <taxon>Mycena</taxon>
    </lineage>
</organism>
<feature type="domain" description="ZZ-type" evidence="5">
    <location>
        <begin position="19"/>
        <end position="76"/>
    </location>
</feature>
<dbReference type="InterPro" id="IPR043145">
    <property type="entry name" value="Znf_ZZ_sf"/>
</dbReference>
<dbReference type="Gene3D" id="3.30.60.90">
    <property type="match status" value="1"/>
</dbReference>
<keyword evidence="3" id="KW-0862">Zinc</keyword>
<dbReference type="Pfam" id="PF24355">
    <property type="entry name" value="DUF7514"/>
    <property type="match status" value="1"/>
</dbReference>
<dbReference type="AlphaFoldDB" id="A0AAD7DIS6"/>
<evidence type="ECO:0000313" key="7">
    <source>
        <dbReference type="Proteomes" id="UP001221757"/>
    </source>
</evidence>
<proteinExistence type="predicted"/>
<dbReference type="InterPro" id="IPR000433">
    <property type="entry name" value="Znf_ZZ"/>
</dbReference>
<dbReference type="GO" id="GO:0008270">
    <property type="term" value="F:zinc ion binding"/>
    <property type="evidence" value="ECO:0007669"/>
    <property type="project" value="UniProtKB-KW"/>
</dbReference>
<dbReference type="PROSITE" id="PS50135">
    <property type="entry name" value="ZF_ZZ_2"/>
    <property type="match status" value="1"/>
</dbReference>
<dbReference type="SMART" id="SM00291">
    <property type="entry name" value="ZnF_ZZ"/>
    <property type="match status" value="1"/>
</dbReference>
<dbReference type="InterPro" id="IPR055936">
    <property type="entry name" value="DUF7514"/>
</dbReference>
<reference evidence="6" key="1">
    <citation type="submission" date="2023-03" db="EMBL/GenBank/DDBJ databases">
        <title>Massive genome expansion in bonnet fungi (Mycena s.s.) driven by repeated elements and novel gene families across ecological guilds.</title>
        <authorList>
            <consortium name="Lawrence Berkeley National Laboratory"/>
            <person name="Harder C.B."/>
            <person name="Miyauchi S."/>
            <person name="Viragh M."/>
            <person name="Kuo A."/>
            <person name="Thoen E."/>
            <person name="Andreopoulos B."/>
            <person name="Lu D."/>
            <person name="Skrede I."/>
            <person name="Drula E."/>
            <person name="Henrissat B."/>
            <person name="Morin E."/>
            <person name="Kohler A."/>
            <person name="Barry K."/>
            <person name="LaButti K."/>
            <person name="Morin E."/>
            <person name="Salamov A."/>
            <person name="Lipzen A."/>
            <person name="Mereny Z."/>
            <person name="Hegedus B."/>
            <person name="Baldrian P."/>
            <person name="Stursova M."/>
            <person name="Weitz H."/>
            <person name="Taylor A."/>
            <person name="Grigoriev I.V."/>
            <person name="Nagy L.G."/>
            <person name="Martin F."/>
            <person name="Kauserud H."/>
        </authorList>
    </citation>
    <scope>NUCLEOTIDE SEQUENCE</scope>
    <source>
        <strain evidence="6">CBHHK067</strain>
    </source>
</reference>
<dbReference type="Pfam" id="PF00569">
    <property type="entry name" value="ZZ"/>
    <property type="match status" value="1"/>
</dbReference>
<comment type="caution">
    <text evidence="6">The sequence shown here is derived from an EMBL/GenBank/DDBJ whole genome shotgun (WGS) entry which is preliminary data.</text>
</comment>
<dbReference type="CDD" id="cd02249">
    <property type="entry name" value="ZZ"/>
    <property type="match status" value="1"/>
</dbReference>
<gene>
    <name evidence="6" type="ORF">B0H17DRAFT_1200575</name>
</gene>
<evidence type="ECO:0000256" key="2">
    <source>
        <dbReference type="ARBA" id="ARBA00022771"/>
    </source>
</evidence>
<evidence type="ECO:0000313" key="6">
    <source>
        <dbReference type="EMBL" id="KAJ7692236.1"/>
    </source>
</evidence>
<dbReference type="Proteomes" id="UP001221757">
    <property type="component" value="Unassembled WGS sequence"/>
</dbReference>
<dbReference type="SUPFAM" id="SSF57850">
    <property type="entry name" value="RING/U-box"/>
    <property type="match status" value="1"/>
</dbReference>
<keyword evidence="7" id="KW-1185">Reference proteome</keyword>
<evidence type="ECO:0000256" key="3">
    <source>
        <dbReference type="ARBA" id="ARBA00022833"/>
    </source>
</evidence>
<keyword evidence="1" id="KW-0479">Metal-binding</keyword>
<name>A0AAD7DIS6_MYCRO</name>
<dbReference type="EMBL" id="JARKIE010000053">
    <property type="protein sequence ID" value="KAJ7692236.1"/>
    <property type="molecule type" value="Genomic_DNA"/>
</dbReference>
<protein>
    <recommendedName>
        <fullName evidence="5">ZZ-type domain-containing protein</fullName>
    </recommendedName>
</protein>